<feature type="region of interest" description="Disordered" evidence="1">
    <location>
        <begin position="33"/>
        <end position="54"/>
    </location>
</feature>
<evidence type="ECO:0000313" key="4">
    <source>
        <dbReference type="Proteomes" id="UP000078544"/>
    </source>
</evidence>
<dbReference type="AlphaFoldDB" id="A0A168EZC5"/>
<evidence type="ECO:0000313" key="3">
    <source>
        <dbReference type="EMBL" id="KZZ99305.1"/>
    </source>
</evidence>
<dbReference type="EMBL" id="AZGY01000003">
    <property type="protein sequence ID" value="KZZ99305.1"/>
    <property type="molecule type" value="Genomic_DNA"/>
</dbReference>
<evidence type="ECO:0000256" key="1">
    <source>
        <dbReference type="SAM" id="MobiDB-lite"/>
    </source>
</evidence>
<name>A0A168EZC5_9HYPO</name>
<feature type="region of interest" description="Disordered" evidence="1">
    <location>
        <begin position="183"/>
        <end position="232"/>
    </location>
</feature>
<keyword evidence="4" id="KW-1185">Reference proteome</keyword>
<evidence type="ECO:0000256" key="2">
    <source>
        <dbReference type="SAM" id="Phobius"/>
    </source>
</evidence>
<proteinExistence type="predicted"/>
<dbReference type="PANTHER" id="PTHR35519:SF2">
    <property type="entry name" value="PH DOMAIN PROTEIN"/>
    <property type="match status" value="1"/>
</dbReference>
<sequence length="232" mass="25907">MTSYVAKTALKKLLGKKLQDKFGQGDPYIERVPGVKRNGQPSGKQVKQKRALPPGLSEHDAKVLMRVRRRVHHLDWSLFTIFGVGFGWSTVIGIIPGIGDAIDGLMSLTVFRKCCKIEGGLPVGVKLHMLLNVALDFVIGLVPGAEALYRGNTRNALLLEDFLRDRAEETVRQTGGASNVVDIKQGRRNGRGKRSDKLDSYRDERRDQDVITVSGESSEQQYATKKRPRRPW</sequence>
<feature type="transmembrane region" description="Helical" evidence="2">
    <location>
        <begin position="76"/>
        <end position="98"/>
    </location>
</feature>
<dbReference type="Proteomes" id="UP000078544">
    <property type="component" value="Unassembled WGS sequence"/>
</dbReference>
<keyword evidence="2" id="KW-1133">Transmembrane helix</keyword>
<dbReference type="OrthoDB" id="2103474at2759"/>
<accession>A0A168EZC5</accession>
<dbReference type="InterPro" id="IPR025187">
    <property type="entry name" value="DUF4112"/>
</dbReference>
<dbReference type="Pfam" id="PF13430">
    <property type="entry name" value="DUF4112"/>
    <property type="match status" value="1"/>
</dbReference>
<organism evidence="3 4">
    <name type="scientific">Moelleriella libera RCEF 2490</name>
    <dbReference type="NCBI Taxonomy" id="1081109"/>
    <lineage>
        <taxon>Eukaryota</taxon>
        <taxon>Fungi</taxon>
        <taxon>Dikarya</taxon>
        <taxon>Ascomycota</taxon>
        <taxon>Pezizomycotina</taxon>
        <taxon>Sordariomycetes</taxon>
        <taxon>Hypocreomycetidae</taxon>
        <taxon>Hypocreales</taxon>
        <taxon>Clavicipitaceae</taxon>
        <taxon>Moelleriella</taxon>
    </lineage>
</organism>
<protein>
    <submittedName>
        <fullName evidence="3">PH domain protein</fullName>
    </submittedName>
</protein>
<gene>
    <name evidence="3" type="ORF">AAL_01877</name>
</gene>
<keyword evidence="2" id="KW-0472">Membrane</keyword>
<keyword evidence="2" id="KW-0812">Transmembrane</keyword>
<reference evidence="3 4" key="1">
    <citation type="journal article" date="2016" name="Genome Biol. Evol.">
        <title>Divergent and convergent evolution of fungal pathogenicity.</title>
        <authorList>
            <person name="Shang Y."/>
            <person name="Xiao G."/>
            <person name="Zheng P."/>
            <person name="Cen K."/>
            <person name="Zhan S."/>
            <person name="Wang C."/>
        </authorList>
    </citation>
    <scope>NUCLEOTIDE SEQUENCE [LARGE SCALE GENOMIC DNA]</scope>
    <source>
        <strain evidence="3 4">RCEF 2490</strain>
    </source>
</reference>
<feature type="compositionally biased region" description="Polar residues" evidence="1">
    <location>
        <begin position="214"/>
        <end position="223"/>
    </location>
</feature>
<comment type="caution">
    <text evidence="3">The sequence shown here is derived from an EMBL/GenBank/DDBJ whole genome shotgun (WGS) entry which is preliminary data.</text>
</comment>
<feature type="compositionally biased region" description="Basic and acidic residues" evidence="1">
    <location>
        <begin position="193"/>
        <end position="209"/>
    </location>
</feature>
<feature type="transmembrane region" description="Helical" evidence="2">
    <location>
        <begin position="129"/>
        <end position="149"/>
    </location>
</feature>
<dbReference type="PANTHER" id="PTHR35519">
    <property type="entry name" value="MEMBRANE PROTEINS"/>
    <property type="match status" value="1"/>
</dbReference>
<dbReference type="STRING" id="1081109.A0A168EZC5"/>